<dbReference type="EMBL" id="JACCBX010000001">
    <property type="protein sequence ID" value="NYE03301.1"/>
    <property type="molecule type" value="Genomic_DNA"/>
</dbReference>
<dbReference type="Proteomes" id="UP000548423">
    <property type="component" value="Unassembled WGS sequence"/>
</dbReference>
<gene>
    <name evidence="1" type="ORF">F4694_000020</name>
</gene>
<evidence type="ECO:0000313" key="2">
    <source>
        <dbReference type="Proteomes" id="UP000548423"/>
    </source>
</evidence>
<protein>
    <submittedName>
        <fullName evidence="1">Uncharacterized protein</fullName>
    </submittedName>
</protein>
<sequence length="35" mass="4006">MTEEHVEKAFGSKQVVWSDRRACKKCVWVNPGGLE</sequence>
<reference evidence="2" key="2">
    <citation type="submission" date="2020-08" db="EMBL/GenBank/DDBJ databases">
        <title>The Agave Microbiome: Exploring the role of microbial communities in plant adaptations to desert environments.</title>
        <authorList>
            <person name="Partida-Martinez L.P."/>
        </authorList>
    </citation>
    <scope>NUCLEOTIDE SEQUENCE [LARGE SCALE GENOMIC DNA]</scope>
    <source>
        <strain evidence="2">AT2.8</strain>
    </source>
</reference>
<reference evidence="2" key="1">
    <citation type="submission" date="2020-07" db="EMBL/GenBank/DDBJ databases">
        <authorList>
            <person name="Partida-Martinez L."/>
            <person name="Huntemann M."/>
            <person name="Clum A."/>
            <person name="Wang J."/>
            <person name="Palaniappan K."/>
            <person name="Ritter S."/>
            <person name="Chen I.-M."/>
            <person name="Stamatis D."/>
            <person name="Reddy T."/>
            <person name="O'Malley R."/>
            <person name="Daum C."/>
            <person name="Shapiro N."/>
            <person name="Ivanova N."/>
            <person name="Kyrpides N."/>
            <person name="Woyke T."/>
        </authorList>
    </citation>
    <scope>NUCLEOTIDE SEQUENCE [LARGE SCALE GENOMIC DNA]</scope>
    <source>
        <strain evidence="2">AT2.8</strain>
    </source>
</reference>
<accession>A0A852T503</accession>
<dbReference type="AlphaFoldDB" id="A0A852T503"/>
<comment type="caution">
    <text evidence="1">The sequence shown here is derived from an EMBL/GenBank/DDBJ whole genome shotgun (WGS) entry which is preliminary data.</text>
</comment>
<proteinExistence type="predicted"/>
<name>A0A852T503_9BACI</name>
<organism evidence="1 2">
    <name type="scientific">Neobacillus niacini</name>
    <dbReference type="NCBI Taxonomy" id="86668"/>
    <lineage>
        <taxon>Bacteria</taxon>
        <taxon>Bacillati</taxon>
        <taxon>Bacillota</taxon>
        <taxon>Bacilli</taxon>
        <taxon>Bacillales</taxon>
        <taxon>Bacillaceae</taxon>
        <taxon>Neobacillus</taxon>
    </lineage>
</organism>
<evidence type="ECO:0000313" key="1">
    <source>
        <dbReference type="EMBL" id="NYE03301.1"/>
    </source>
</evidence>